<organism evidence="3 4">
    <name type="scientific">Allosphingosinicella indica</name>
    <dbReference type="NCBI Taxonomy" id="941907"/>
    <lineage>
        <taxon>Bacteria</taxon>
        <taxon>Pseudomonadati</taxon>
        <taxon>Pseudomonadota</taxon>
        <taxon>Alphaproteobacteria</taxon>
        <taxon>Sphingomonadales</taxon>
        <taxon>Sphingomonadaceae</taxon>
        <taxon>Allosphingosinicella</taxon>
    </lineage>
</organism>
<dbReference type="PROSITE" id="PS51740">
    <property type="entry name" value="SPOVT_ABRB"/>
    <property type="match status" value="1"/>
</dbReference>
<dbReference type="PANTHER" id="PTHR34860:SF6">
    <property type="entry name" value="REPRESSOR-LIKE PROTEIN SSO7C3"/>
    <property type="match status" value="1"/>
</dbReference>
<keyword evidence="1" id="KW-0238">DNA-binding</keyword>
<dbReference type="GO" id="GO:0003677">
    <property type="term" value="F:DNA binding"/>
    <property type="evidence" value="ECO:0007669"/>
    <property type="project" value="UniProtKB-UniRule"/>
</dbReference>
<evidence type="ECO:0000313" key="4">
    <source>
        <dbReference type="Proteomes" id="UP000192934"/>
    </source>
</evidence>
<evidence type="ECO:0000313" key="3">
    <source>
        <dbReference type="EMBL" id="SMF69085.1"/>
    </source>
</evidence>
<reference evidence="4" key="1">
    <citation type="submission" date="2017-04" db="EMBL/GenBank/DDBJ databases">
        <authorList>
            <person name="Varghese N."/>
            <person name="Submissions S."/>
        </authorList>
    </citation>
    <scope>NUCLEOTIDE SEQUENCE [LARGE SCALE GENOMIC DNA]</scope>
    <source>
        <strain evidence="4">Dd16</strain>
    </source>
</reference>
<evidence type="ECO:0000256" key="1">
    <source>
        <dbReference type="PROSITE-ProRule" id="PRU01076"/>
    </source>
</evidence>
<dbReference type="Proteomes" id="UP000192934">
    <property type="component" value="Chromosome I"/>
</dbReference>
<proteinExistence type="predicted"/>
<sequence length="94" mass="10876">MNAHTKLSAKGQIVIPKAVRERMKWAQGDDLEIVETAGGLLLRPRTPRRETITLEEFRRRVPRHEGPAVSLEEMEKAIDEAMAERWKRKEADSR</sequence>
<dbReference type="Gene3D" id="2.10.260.10">
    <property type="match status" value="1"/>
</dbReference>
<keyword evidence="4" id="KW-1185">Reference proteome</keyword>
<dbReference type="SUPFAM" id="SSF89447">
    <property type="entry name" value="AbrB/MazE/MraZ-like"/>
    <property type="match status" value="1"/>
</dbReference>
<evidence type="ECO:0000259" key="2">
    <source>
        <dbReference type="PROSITE" id="PS51740"/>
    </source>
</evidence>
<dbReference type="NCBIfam" id="TIGR01439">
    <property type="entry name" value="lp_hng_hel_AbrB"/>
    <property type="match status" value="1"/>
</dbReference>
<dbReference type="OrthoDB" id="7160352at2"/>
<dbReference type="STRING" id="941907.SAMN06295910_1683"/>
<dbReference type="InterPro" id="IPR052975">
    <property type="entry name" value="Repressor-like_regulatory"/>
</dbReference>
<dbReference type="InterPro" id="IPR007159">
    <property type="entry name" value="SpoVT-AbrB_dom"/>
</dbReference>
<dbReference type="EMBL" id="LT840185">
    <property type="protein sequence ID" value="SMF69085.1"/>
    <property type="molecule type" value="Genomic_DNA"/>
</dbReference>
<gene>
    <name evidence="3" type="ORF">SAMN06295910_1683</name>
</gene>
<dbReference type="PANTHER" id="PTHR34860">
    <property type="entry name" value="REPRESSOR-LIKE PROTEIN SSO7C3"/>
    <property type="match status" value="1"/>
</dbReference>
<accession>A0A1X7GH97</accession>
<dbReference type="InterPro" id="IPR037914">
    <property type="entry name" value="SpoVT-AbrB_sf"/>
</dbReference>
<dbReference type="AlphaFoldDB" id="A0A1X7GH97"/>
<dbReference type="SMART" id="SM00966">
    <property type="entry name" value="SpoVT_AbrB"/>
    <property type="match status" value="1"/>
</dbReference>
<feature type="domain" description="SpoVT-AbrB" evidence="2">
    <location>
        <begin position="2"/>
        <end position="47"/>
    </location>
</feature>
<protein>
    <submittedName>
        <fullName evidence="3">Transcriptional regulator, AbrB family</fullName>
    </submittedName>
</protein>
<name>A0A1X7GH97_9SPHN</name>
<dbReference type="Pfam" id="PF04014">
    <property type="entry name" value="MazE_antitoxin"/>
    <property type="match status" value="1"/>
</dbReference>